<dbReference type="Pfam" id="PF00005">
    <property type="entry name" value="ABC_tran"/>
    <property type="match status" value="1"/>
</dbReference>
<evidence type="ECO:0000256" key="3">
    <source>
        <dbReference type="ARBA" id="ARBA00022741"/>
    </source>
</evidence>
<keyword evidence="2" id="KW-0813">Transport</keyword>
<sequence>MNYVLKTDNLTKKFKNQIAVNGINIRIKKGDIYGLVGKNGAGKTTLMKMIVGLSAPTSGELELFEKNELCSGRKKIGCVIEMPALYPNMTAEQNLSVQATLIGNNAQNSIAKILELVGLQEVGKKKVVHFSLGMKQRLGIGIALIGNPEFLILDEPVNGLDPIGVKEVRNLLLKLNTENGITILISSHILSELYKIANVFGIINDGNLVSEIQKKDLDNEVSSSDGIEDYFIRLLGDDKNE</sequence>
<keyword evidence="3" id="KW-0547">Nucleotide-binding</keyword>
<accession>A0A7Y3SZZ3</accession>
<dbReference type="AlphaFoldDB" id="A0A7Y3SZZ3"/>
<dbReference type="Gene3D" id="3.40.50.300">
    <property type="entry name" value="P-loop containing nucleotide triphosphate hydrolases"/>
    <property type="match status" value="1"/>
</dbReference>
<dbReference type="EMBL" id="JABEYB010000025">
    <property type="protein sequence ID" value="NNU78503.1"/>
    <property type="molecule type" value="Genomic_DNA"/>
</dbReference>
<gene>
    <name evidence="6" type="ORF">HLQ16_21620</name>
</gene>
<protein>
    <submittedName>
        <fullName evidence="6">ATP-binding cassette domain-containing protein</fullName>
    </submittedName>
</protein>
<dbReference type="PROSITE" id="PS50893">
    <property type="entry name" value="ABC_TRANSPORTER_2"/>
    <property type="match status" value="1"/>
</dbReference>
<dbReference type="InterPro" id="IPR017871">
    <property type="entry name" value="ABC_transporter-like_CS"/>
</dbReference>
<evidence type="ECO:0000313" key="7">
    <source>
        <dbReference type="Proteomes" id="UP000531659"/>
    </source>
</evidence>
<dbReference type="PANTHER" id="PTHR43335">
    <property type="entry name" value="ABC TRANSPORTER, ATP-BINDING PROTEIN"/>
    <property type="match status" value="1"/>
</dbReference>
<evidence type="ECO:0000259" key="5">
    <source>
        <dbReference type="PROSITE" id="PS50893"/>
    </source>
</evidence>
<organism evidence="6 7">
    <name type="scientific">Clostridium estertheticum</name>
    <dbReference type="NCBI Taxonomy" id="238834"/>
    <lineage>
        <taxon>Bacteria</taxon>
        <taxon>Bacillati</taxon>
        <taxon>Bacillota</taxon>
        <taxon>Clostridia</taxon>
        <taxon>Eubacteriales</taxon>
        <taxon>Clostridiaceae</taxon>
        <taxon>Clostridium</taxon>
    </lineage>
</organism>
<evidence type="ECO:0000256" key="1">
    <source>
        <dbReference type="ARBA" id="ARBA00005417"/>
    </source>
</evidence>
<comment type="caution">
    <text evidence="6">The sequence shown here is derived from an EMBL/GenBank/DDBJ whole genome shotgun (WGS) entry which is preliminary data.</text>
</comment>
<evidence type="ECO:0000313" key="6">
    <source>
        <dbReference type="EMBL" id="NNU78503.1"/>
    </source>
</evidence>
<evidence type="ECO:0000256" key="4">
    <source>
        <dbReference type="ARBA" id="ARBA00022840"/>
    </source>
</evidence>
<dbReference type="SUPFAM" id="SSF52540">
    <property type="entry name" value="P-loop containing nucleoside triphosphate hydrolases"/>
    <property type="match status" value="1"/>
</dbReference>
<dbReference type="GO" id="GO:0005524">
    <property type="term" value="F:ATP binding"/>
    <property type="evidence" value="ECO:0007669"/>
    <property type="project" value="UniProtKB-KW"/>
</dbReference>
<feature type="domain" description="ABC transporter" evidence="5">
    <location>
        <begin position="5"/>
        <end position="230"/>
    </location>
</feature>
<dbReference type="PROSITE" id="PS00211">
    <property type="entry name" value="ABC_TRANSPORTER_1"/>
    <property type="match status" value="1"/>
</dbReference>
<dbReference type="InterPro" id="IPR003593">
    <property type="entry name" value="AAA+_ATPase"/>
</dbReference>
<reference evidence="6 7" key="1">
    <citation type="submission" date="2020-05" db="EMBL/GenBank/DDBJ databases">
        <title>Complete genome of Clostridium estertheticum subspecies estertheticum, isolated from Vacuum packed lamb meat from New Zealand imported to Switzerland.</title>
        <authorList>
            <person name="Wambui J."/>
            <person name="Stevens M.J.A."/>
            <person name="Stephan R."/>
        </authorList>
    </citation>
    <scope>NUCLEOTIDE SEQUENCE [LARGE SCALE GENOMIC DNA]</scope>
    <source>
        <strain evidence="6 7">CEST001</strain>
    </source>
</reference>
<comment type="similarity">
    <text evidence="1">Belongs to the ABC transporter superfamily.</text>
</comment>
<dbReference type="SMART" id="SM00382">
    <property type="entry name" value="AAA"/>
    <property type="match status" value="1"/>
</dbReference>
<proteinExistence type="inferred from homology"/>
<dbReference type="InterPro" id="IPR027417">
    <property type="entry name" value="P-loop_NTPase"/>
</dbReference>
<dbReference type="GO" id="GO:0016887">
    <property type="term" value="F:ATP hydrolysis activity"/>
    <property type="evidence" value="ECO:0007669"/>
    <property type="project" value="InterPro"/>
</dbReference>
<keyword evidence="4 6" id="KW-0067">ATP-binding</keyword>
<dbReference type="Proteomes" id="UP000531659">
    <property type="component" value="Unassembled WGS sequence"/>
</dbReference>
<dbReference type="PANTHER" id="PTHR43335:SF8">
    <property type="entry name" value="ABC TRANSPORTER, ATP-BINDING PROTEIN"/>
    <property type="match status" value="1"/>
</dbReference>
<name>A0A7Y3SZZ3_9CLOT</name>
<dbReference type="RefSeq" id="WP_171299059.1">
    <property type="nucleotide sequence ID" value="NZ_CP087100.1"/>
</dbReference>
<dbReference type="InterPro" id="IPR003439">
    <property type="entry name" value="ABC_transporter-like_ATP-bd"/>
</dbReference>
<evidence type="ECO:0000256" key="2">
    <source>
        <dbReference type="ARBA" id="ARBA00022448"/>
    </source>
</evidence>